<evidence type="ECO:0000313" key="1">
    <source>
        <dbReference type="EMBL" id="BAE53328.1"/>
    </source>
</evidence>
<evidence type="ECO:0000313" key="2">
    <source>
        <dbReference type="Proteomes" id="UP000007058"/>
    </source>
</evidence>
<sequence>MNRFRLPLEGRVMDDTSPLFGILSAIRKNRDLAEPTRLALAVGNHGFTSAPVALAELQAAGVTSAEIATALRECHISPVSRHVYVERDRDDLLAAFGVVSPMPHLPPAPALYAEALARQHGWRLAVGSELAAHLCGLLDRPLFPRTVGYDRDHGRWFGNGLEMEPVPPALPDWPVAAQILARGLGRRIDGATAEGLARHGAIMGRMTLWRNLLADQLGQSLDILSEPLRIVALAIREQINNGGRDQRAARGAPLDWLPPGVPDRCARIEDWRLGVIKTDQGIFEVLRGRCLNHPYADPERFTFRSSPVLWIDEAAGWAMAESRVYCLGRAR</sequence>
<protein>
    <submittedName>
        <fullName evidence="1">Uncharacterized protein</fullName>
    </submittedName>
</protein>
<name>Q2VYJ7_PARM1</name>
<reference evidence="1 2" key="1">
    <citation type="journal article" date="2005" name="DNA Res.">
        <title>Complete genome sequence of the facultative anaerobic magnetotactic bacterium Magnetospirillum sp. strain AMB-1.</title>
        <authorList>
            <person name="Matsunaga T."/>
            <person name="Okamura Y."/>
            <person name="Fukuda Y."/>
            <person name="Wahyudi A.T."/>
            <person name="Murase Y."/>
            <person name="Takeyama H."/>
        </authorList>
    </citation>
    <scope>NUCLEOTIDE SEQUENCE [LARGE SCALE GENOMIC DNA]</scope>
    <source>
        <strain evidence="2">ATCC 700264 / AMB-1</strain>
    </source>
</reference>
<keyword evidence="2" id="KW-1185">Reference proteome</keyword>
<dbReference type="EMBL" id="AP007255">
    <property type="protein sequence ID" value="BAE53328.1"/>
    <property type="molecule type" value="Genomic_DNA"/>
</dbReference>
<proteinExistence type="predicted"/>
<dbReference type="KEGG" id="mag:amb4524"/>
<accession>Q2VYJ7</accession>
<organism evidence="1 2">
    <name type="scientific">Paramagnetospirillum magneticum (strain ATCC 700264 / AMB-1)</name>
    <name type="common">Magnetospirillum magneticum</name>
    <dbReference type="NCBI Taxonomy" id="342108"/>
    <lineage>
        <taxon>Bacteria</taxon>
        <taxon>Pseudomonadati</taxon>
        <taxon>Pseudomonadota</taxon>
        <taxon>Alphaproteobacteria</taxon>
        <taxon>Rhodospirillales</taxon>
        <taxon>Magnetospirillaceae</taxon>
        <taxon>Paramagnetospirillum</taxon>
    </lineage>
</organism>
<dbReference type="AlphaFoldDB" id="Q2VYJ7"/>
<dbReference type="Proteomes" id="UP000007058">
    <property type="component" value="Chromosome"/>
</dbReference>
<dbReference type="STRING" id="342108.amb4524"/>
<dbReference type="HOGENOM" id="CLU_838879_0_0_5"/>
<gene>
    <name evidence="1" type="ordered locus">amb4524</name>
</gene>